<accession>A0A916S5H3</accession>
<protein>
    <submittedName>
        <fullName evidence="3">Acyl-CoA dehydrogenase</fullName>
    </submittedName>
</protein>
<dbReference type="GO" id="GO:0003995">
    <property type="term" value="F:acyl-CoA dehydrogenase activity"/>
    <property type="evidence" value="ECO:0007669"/>
    <property type="project" value="TreeGrafter"/>
</dbReference>
<dbReference type="InterPro" id="IPR009100">
    <property type="entry name" value="AcylCoA_DH/oxidase_NM_dom_sf"/>
</dbReference>
<organism evidence="3 4">
    <name type="scientific">Nitratireductor aestuarii</name>
    <dbReference type="NCBI Taxonomy" id="1735103"/>
    <lineage>
        <taxon>Bacteria</taxon>
        <taxon>Pseudomonadati</taxon>
        <taxon>Pseudomonadota</taxon>
        <taxon>Alphaproteobacteria</taxon>
        <taxon>Hyphomicrobiales</taxon>
        <taxon>Phyllobacteriaceae</taxon>
        <taxon>Nitratireductor</taxon>
    </lineage>
</organism>
<dbReference type="RefSeq" id="WP_188722865.1">
    <property type="nucleotide sequence ID" value="NZ_BMIF01000021.1"/>
</dbReference>
<reference evidence="3" key="2">
    <citation type="submission" date="2020-09" db="EMBL/GenBank/DDBJ databases">
        <authorList>
            <person name="Sun Q."/>
            <person name="Zhou Y."/>
        </authorList>
    </citation>
    <scope>NUCLEOTIDE SEQUENCE</scope>
    <source>
        <strain evidence="3">CGMCC 1.15320</strain>
    </source>
</reference>
<dbReference type="InterPro" id="IPR050741">
    <property type="entry name" value="Acyl-CoA_dehydrogenase"/>
</dbReference>
<dbReference type="PIRSF" id="PIRSF016578">
    <property type="entry name" value="HsaA"/>
    <property type="match status" value="1"/>
</dbReference>
<keyword evidence="1" id="KW-0560">Oxidoreductase</keyword>
<dbReference type="Gene3D" id="2.40.110.10">
    <property type="entry name" value="Butyryl-CoA Dehydrogenase, subunit A, domain 2"/>
    <property type="match status" value="1"/>
</dbReference>
<dbReference type="InterPro" id="IPR046373">
    <property type="entry name" value="Acyl-CoA_Oxase/DH_mid-dom_sf"/>
</dbReference>
<dbReference type="Proteomes" id="UP000636264">
    <property type="component" value="Unassembled WGS sequence"/>
</dbReference>
<name>A0A916S5H3_9HYPH</name>
<dbReference type="InterPro" id="IPR037069">
    <property type="entry name" value="AcylCoA_DH/ox_N_sf"/>
</dbReference>
<dbReference type="PANTHER" id="PTHR48083:SF19">
    <property type="entry name" value="FLAVIN-DEPENDENT MONOOXYGENASE, OXYGENASE SUBUNIT HSAA"/>
    <property type="match status" value="1"/>
</dbReference>
<dbReference type="InterPro" id="IPR013107">
    <property type="entry name" value="Acyl-CoA_DH_C"/>
</dbReference>
<dbReference type="InterPro" id="IPR036250">
    <property type="entry name" value="AcylCo_DH-like_C"/>
</dbReference>
<evidence type="ECO:0000313" key="4">
    <source>
        <dbReference type="Proteomes" id="UP000636264"/>
    </source>
</evidence>
<sequence>MNKHQFDFVHEAAAPVGQLSSELLAEFSAKAASRDANRELPFVAVEQLKAIRFGASRLPVTAGGGGASLVDVFAQAHALAEADSNIAHIWRNHFMLIERLAVYPTEDPFLTQLRNRVAVGDLIGLAGTELDRKQTGGASPLSTVLVKHGAGYRLSGRKFYSTGSLFSDWISTYAALEDGTTAGVILPVDRKGIDLVDDWNGMGQRLTGTGTTVFTDVEVAPEEIIQSDRLHPQGMFFSSTIAQLFLTTVIAGIVSAIARDAAQVLESRGRTFYFAPTEVAKEDPILLASLGERDADAFATRATILAAAAVLDEASAVIASGADATEATQEAAVAAAKAKVAVDAIALRAASGLFDIAGASATDREKNLDRHWRNIRTIASHNPASYKALAVAARRLNGTPLPTLGFF</sequence>
<feature type="domain" description="Acyl-CoA dehydrogenase C-terminal" evidence="2">
    <location>
        <begin position="249"/>
        <end position="382"/>
    </location>
</feature>
<dbReference type="GO" id="GO:0005737">
    <property type="term" value="C:cytoplasm"/>
    <property type="evidence" value="ECO:0007669"/>
    <property type="project" value="TreeGrafter"/>
</dbReference>
<dbReference type="AlphaFoldDB" id="A0A916S5H3"/>
<evidence type="ECO:0000259" key="2">
    <source>
        <dbReference type="Pfam" id="PF08028"/>
    </source>
</evidence>
<dbReference type="GO" id="GO:0050660">
    <property type="term" value="F:flavin adenine dinucleotide binding"/>
    <property type="evidence" value="ECO:0007669"/>
    <property type="project" value="InterPro"/>
</dbReference>
<dbReference type="PANTHER" id="PTHR48083">
    <property type="entry name" value="MEDIUM-CHAIN SPECIFIC ACYL-COA DEHYDROGENASE, MITOCHONDRIAL-RELATED"/>
    <property type="match status" value="1"/>
</dbReference>
<evidence type="ECO:0000313" key="3">
    <source>
        <dbReference type="EMBL" id="GGA81521.1"/>
    </source>
</evidence>
<reference evidence="3" key="1">
    <citation type="journal article" date="2014" name="Int. J. Syst. Evol. Microbiol.">
        <title>Complete genome sequence of Corynebacterium casei LMG S-19264T (=DSM 44701T), isolated from a smear-ripened cheese.</title>
        <authorList>
            <consortium name="US DOE Joint Genome Institute (JGI-PGF)"/>
            <person name="Walter F."/>
            <person name="Albersmeier A."/>
            <person name="Kalinowski J."/>
            <person name="Ruckert C."/>
        </authorList>
    </citation>
    <scope>NUCLEOTIDE SEQUENCE</scope>
    <source>
        <strain evidence="3">CGMCC 1.15320</strain>
    </source>
</reference>
<dbReference type="SUPFAM" id="SSF47203">
    <property type="entry name" value="Acyl-CoA dehydrogenase C-terminal domain-like"/>
    <property type="match status" value="1"/>
</dbReference>
<dbReference type="Gene3D" id="1.10.540.10">
    <property type="entry name" value="Acyl-CoA dehydrogenase/oxidase, N-terminal domain"/>
    <property type="match status" value="1"/>
</dbReference>
<dbReference type="GO" id="GO:0016712">
    <property type="term" value="F:oxidoreductase activity, acting on paired donors, with incorporation or reduction of molecular oxygen, reduced flavin or flavoprotein as one donor, and incorporation of one atom of oxygen"/>
    <property type="evidence" value="ECO:0007669"/>
    <property type="project" value="TreeGrafter"/>
</dbReference>
<dbReference type="SUPFAM" id="SSF56645">
    <property type="entry name" value="Acyl-CoA dehydrogenase NM domain-like"/>
    <property type="match status" value="1"/>
</dbReference>
<dbReference type="GO" id="GO:0033539">
    <property type="term" value="P:fatty acid beta-oxidation using acyl-CoA dehydrogenase"/>
    <property type="evidence" value="ECO:0007669"/>
    <property type="project" value="TreeGrafter"/>
</dbReference>
<dbReference type="Pfam" id="PF08028">
    <property type="entry name" value="Acyl-CoA_dh_2"/>
    <property type="match status" value="1"/>
</dbReference>
<evidence type="ECO:0000256" key="1">
    <source>
        <dbReference type="ARBA" id="ARBA00023002"/>
    </source>
</evidence>
<proteinExistence type="predicted"/>
<gene>
    <name evidence="3" type="ORF">GCM10011385_39700</name>
</gene>
<dbReference type="EMBL" id="BMIF01000021">
    <property type="protein sequence ID" value="GGA81521.1"/>
    <property type="molecule type" value="Genomic_DNA"/>
</dbReference>
<dbReference type="Gene3D" id="1.20.140.10">
    <property type="entry name" value="Butyryl-CoA Dehydrogenase, subunit A, domain 3"/>
    <property type="match status" value="1"/>
</dbReference>
<keyword evidence="4" id="KW-1185">Reference proteome</keyword>
<comment type="caution">
    <text evidence="3">The sequence shown here is derived from an EMBL/GenBank/DDBJ whole genome shotgun (WGS) entry which is preliminary data.</text>
</comment>